<name>A0A366KPC3_9SPHI</name>
<evidence type="ECO:0008006" key="3">
    <source>
        <dbReference type="Google" id="ProtNLM"/>
    </source>
</evidence>
<accession>A0A366KPC3</accession>
<proteinExistence type="predicted"/>
<reference evidence="1 2" key="1">
    <citation type="submission" date="2018-07" db="EMBL/GenBank/DDBJ databases">
        <title>A draft genome of a endophytic bacteria, a new species of Pedobacter.</title>
        <authorList>
            <person name="Zhang Z.D."/>
            <person name="Chen Z.J."/>
        </authorList>
    </citation>
    <scope>NUCLEOTIDE SEQUENCE [LARGE SCALE GENOMIC DNA]</scope>
    <source>
        <strain evidence="1 2">RS10</strain>
    </source>
</reference>
<gene>
    <name evidence="1" type="ORF">DRW42_24130</name>
</gene>
<dbReference type="AlphaFoldDB" id="A0A366KPC3"/>
<sequence length="101" mass="11806">MKKSEAVEITTFKLKGYSCEQFIAANNEIDEFLKRQPGFISRRIFQKTDRTIVDMLIWDSVKNGTKSMHRLMDELSESGVHDMIDQSTVEWNINQVEHQLV</sequence>
<dbReference type="Proteomes" id="UP000252081">
    <property type="component" value="Unassembled WGS sequence"/>
</dbReference>
<dbReference type="SUPFAM" id="SSF54909">
    <property type="entry name" value="Dimeric alpha+beta barrel"/>
    <property type="match status" value="1"/>
</dbReference>
<dbReference type="InterPro" id="IPR011008">
    <property type="entry name" value="Dimeric_a/b-barrel"/>
</dbReference>
<dbReference type="RefSeq" id="WP_113951437.1">
    <property type="nucleotide sequence ID" value="NZ_QNQU01000027.1"/>
</dbReference>
<dbReference type="EMBL" id="QNQU01000027">
    <property type="protein sequence ID" value="RBQ03029.1"/>
    <property type="molecule type" value="Genomic_DNA"/>
</dbReference>
<dbReference type="Gene3D" id="3.30.70.100">
    <property type="match status" value="1"/>
</dbReference>
<protein>
    <recommendedName>
        <fullName evidence="3">ABM domain-containing protein</fullName>
    </recommendedName>
</protein>
<evidence type="ECO:0000313" key="2">
    <source>
        <dbReference type="Proteomes" id="UP000252081"/>
    </source>
</evidence>
<dbReference type="OrthoDB" id="1445730at2"/>
<evidence type="ECO:0000313" key="1">
    <source>
        <dbReference type="EMBL" id="RBQ03029.1"/>
    </source>
</evidence>
<keyword evidence="2" id="KW-1185">Reference proteome</keyword>
<organism evidence="1 2">
    <name type="scientific">Pedobacter miscanthi</name>
    <dbReference type="NCBI Taxonomy" id="2259170"/>
    <lineage>
        <taxon>Bacteria</taxon>
        <taxon>Pseudomonadati</taxon>
        <taxon>Bacteroidota</taxon>
        <taxon>Sphingobacteriia</taxon>
        <taxon>Sphingobacteriales</taxon>
        <taxon>Sphingobacteriaceae</taxon>
        <taxon>Pedobacter</taxon>
    </lineage>
</organism>
<comment type="caution">
    <text evidence="1">The sequence shown here is derived from an EMBL/GenBank/DDBJ whole genome shotgun (WGS) entry which is preliminary data.</text>
</comment>